<organism evidence="12 13">
    <name type="scientific">Paroceanicella profunda</name>
    <dbReference type="NCBI Taxonomy" id="2579971"/>
    <lineage>
        <taxon>Bacteria</taxon>
        <taxon>Pseudomonadati</taxon>
        <taxon>Pseudomonadota</taxon>
        <taxon>Alphaproteobacteria</taxon>
        <taxon>Rhodobacterales</taxon>
        <taxon>Paracoccaceae</taxon>
        <taxon>Paroceanicella</taxon>
    </lineage>
</organism>
<dbReference type="GO" id="GO:0017038">
    <property type="term" value="P:protein import"/>
    <property type="evidence" value="ECO:0007669"/>
    <property type="project" value="TreeGrafter"/>
</dbReference>
<evidence type="ECO:0000256" key="9">
    <source>
        <dbReference type="SAM" id="MobiDB-lite"/>
    </source>
</evidence>
<feature type="transmembrane region" description="Helical" evidence="10">
    <location>
        <begin position="332"/>
        <end position="356"/>
    </location>
</feature>
<evidence type="ECO:0000259" key="11">
    <source>
        <dbReference type="Pfam" id="PF01618"/>
    </source>
</evidence>
<keyword evidence="7 10" id="KW-0472">Membrane</keyword>
<keyword evidence="3" id="KW-1003">Cell membrane</keyword>
<comment type="similarity">
    <text evidence="8">Belongs to the exbB/tolQ family.</text>
</comment>
<dbReference type="PANTHER" id="PTHR30625:SF15">
    <property type="entry name" value="BIOPOLYMER TRANSPORT PROTEIN EXBB"/>
    <property type="match status" value="1"/>
</dbReference>
<dbReference type="RefSeq" id="WP_138575600.1">
    <property type="nucleotide sequence ID" value="NZ_CP040818.1"/>
</dbReference>
<evidence type="ECO:0000256" key="6">
    <source>
        <dbReference type="ARBA" id="ARBA00022989"/>
    </source>
</evidence>
<feature type="compositionally biased region" description="Polar residues" evidence="9">
    <location>
        <begin position="1"/>
        <end position="19"/>
    </location>
</feature>
<keyword evidence="5 8" id="KW-0653">Protein transport</keyword>
<name>A0A5B8FXH3_9RHOB</name>
<proteinExistence type="inferred from homology"/>
<keyword evidence="6 10" id="KW-1133">Transmembrane helix</keyword>
<evidence type="ECO:0000256" key="4">
    <source>
        <dbReference type="ARBA" id="ARBA00022692"/>
    </source>
</evidence>
<dbReference type="AlphaFoldDB" id="A0A5B8FXH3"/>
<dbReference type="EMBL" id="CP040818">
    <property type="protein sequence ID" value="QDL91202.1"/>
    <property type="molecule type" value="Genomic_DNA"/>
</dbReference>
<feature type="domain" description="MotA/TolQ/ExbB proton channel" evidence="11">
    <location>
        <begin position="245"/>
        <end position="364"/>
    </location>
</feature>
<keyword evidence="13" id="KW-1185">Reference proteome</keyword>
<feature type="compositionally biased region" description="Low complexity" evidence="9">
    <location>
        <begin position="20"/>
        <end position="83"/>
    </location>
</feature>
<dbReference type="Pfam" id="PF01618">
    <property type="entry name" value="MotA_ExbB"/>
    <property type="match status" value="1"/>
</dbReference>
<evidence type="ECO:0000256" key="10">
    <source>
        <dbReference type="SAM" id="Phobius"/>
    </source>
</evidence>
<feature type="region of interest" description="Disordered" evidence="9">
    <location>
        <begin position="1"/>
        <end position="135"/>
    </location>
</feature>
<evidence type="ECO:0000256" key="8">
    <source>
        <dbReference type="RuleBase" id="RU004057"/>
    </source>
</evidence>
<evidence type="ECO:0000256" key="7">
    <source>
        <dbReference type="ARBA" id="ARBA00023136"/>
    </source>
</evidence>
<keyword evidence="4 10" id="KW-0812">Transmembrane</keyword>
<keyword evidence="2 8" id="KW-0813">Transport</keyword>
<feature type="compositionally biased region" description="Low complexity" evidence="9">
    <location>
        <begin position="123"/>
        <end position="135"/>
    </location>
</feature>
<evidence type="ECO:0000256" key="2">
    <source>
        <dbReference type="ARBA" id="ARBA00022448"/>
    </source>
</evidence>
<dbReference type="InterPro" id="IPR002898">
    <property type="entry name" value="MotA_ExbB_proton_chnl"/>
</dbReference>
<accession>A0A5B8FXH3</accession>
<feature type="region of interest" description="Disordered" evidence="9">
    <location>
        <begin position="373"/>
        <end position="392"/>
    </location>
</feature>
<comment type="subcellular location">
    <subcellularLocation>
        <location evidence="1">Cell membrane</location>
        <topology evidence="1">Multi-pass membrane protein</topology>
    </subcellularLocation>
    <subcellularLocation>
        <location evidence="8">Membrane</location>
        <topology evidence="8">Multi-pass membrane protein</topology>
    </subcellularLocation>
</comment>
<dbReference type="PANTHER" id="PTHR30625">
    <property type="entry name" value="PROTEIN TOLQ"/>
    <property type="match status" value="1"/>
</dbReference>
<evidence type="ECO:0000256" key="1">
    <source>
        <dbReference type="ARBA" id="ARBA00004651"/>
    </source>
</evidence>
<evidence type="ECO:0000313" key="12">
    <source>
        <dbReference type="EMBL" id="QDL91202.1"/>
    </source>
</evidence>
<feature type="transmembrane region" description="Helical" evidence="10">
    <location>
        <begin position="186"/>
        <end position="206"/>
    </location>
</feature>
<evidence type="ECO:0000256" key="3">
    <source>
        <dbReference type="ARBA" id="ARBA00022475"/>
    </source>
</evidence>
<gene>
    <name evidence="12" type="ORF">FDP22_05045</name>
</gene>
<reference evidence="12 13" key="1">
    <citation type="submission" date="2019-06" db="EMBL/GenBank/DDBJ databases">
        <title>Genome sequence of Rhodobacteraceae bacterium D4M1.</title>
        <authorList>
            <person name="Cao J."/>
        </authorList>
    </citation>
    <scope>NUCLEOTIDE SEQUENCE [LARGE SCALE GENOMIC DNA]</scope>
    <source>
        <strain evidence="12 13">D4M1</strain>
    </source>
</reference>
<sequence>MEPETTPSTLPQPPSADSSAGQPVQAPAGAQGPASGPAAPAPAGSAPAAEAPTVAPAPEAAPDAGATPAAQAAPEVPASEASGLPASPEAGGAAQPGPLPSDTAQPGSGALPSGSEGAGALPAGDAVQAGAGQAGDAAQQGLDALAGTPGAGDAVASADPSLVLPGGIDISPVADSLDFIIAGGPAMWAIGALSVLTFALILWKLLRFSVSGIWRRRRAETALALWQDGRDAEALTVARGGHGILTRFVRGTMDRASALPDAAAREQTESHAMDLLHEARSGLRALDLIATIAPLLGLLGTVLGMISAFQALQESGARADPSALAGGIWEALLTTAAGMAVAIPATAAGSWFEAILARTGRDMERTATLVFTRRPPPPRAAHSPVQSRLAAE</sequence>
<dbReference type="OrthoDB" id="4045at2"/>
<dbReference type="InterPro" id="IPR050790">
    <property type="entry name" value="ExbB/TolQ_transport"/>
</dbReference>
<dbReference type="KEGG" id="ppru:FDP22_05045"/>
<evidence type="ECO:0000256" key="5">
    <source>
        <dbReference type="ARBA" id="ARBA00022927"/>
    </source>
</evidence>
<dbReference type="Proteomes" id="UP000305888">
    <property type="component" value="Chromosome"/>
</dbReference>
<dbReference type="GO" id="GO:0005886">
    <property type="term" value="C:plasma membrane"/>
    <property type="evidence" value="ECO:0007669"/>
    <property type="project" value="UniProtKB-SubCell"/>
</dbReference>
<evidence type="ECO:0000313" key="13">
    <source>
        <dbReference type="Proteomes" id="UP000305888"/>
    </source>
</evidence>
<protein>
    <submittedName>
        <fullName evidence="12">MotA/TolQ/ExbB proton channel family protein</fullName>
    </submittedName>
</protein>
<feature type="transmembrane region" description="Helical" evidence="10">
    <location>
        <begin position="288"/>
        <end position="312"/>
    </location>
</feature>